<organism evidence="1 2">
    <name type="scientific">Spiromyces aspiralis</name>
    <dbReference type="NCBI Taxonomy" id="68401"/>
    <lineage>
        <taxon>Eukaryota</taxon>
        <taxon>Fungi</taxon>
        <taxon>Fungi incertae sedis</taxon>
        <taxon>Zoopagomycota</taxon>
        <taxon>Kickxellomycotina</taxon>
        <taxon>Kickxellomycetes</taxon>
        <taxon>Kickxellales</taxon>
        <taxon>Kickxellaceae</taxon>
        <taxon>Spiromyces</taxon>
    </lineage>
</organism>
<sequence length="349" mass="40204">MHLVWNHRRMQPIFSSEICVAEAGSVQLEFMKLSEITGDPSYDKKAQKVVDILDKARKPYPGLYPTNIDTLSGKFTGGRISFGAMVDSWYEYLLKQYLLSNKSVEKFRRMYTESIDGMKKKLVAQSLADPSLFYVGEMDDDASVFYGNFGHLTCFVPGMLALGAKELGLDEDLDLAKKLMRTCFKLYNNTVTKLSPESVVFATNADVLDDNGYISPIPAKLRDMPRDSLTIQQGLKDGYFVTKPWYILRPEVVESLFVLYRITGDELYRDWSWQIFLAIENYTKTPIAYSAYDNVMRTNQHKQWRDSMESFFLGETLKYLYLTFSPSDLISLDEFVFNTEAHPFRIIKQ</sequence>
<reference evidence="1" key="1">
    <citation type="submission" date="2022-06" db="EMBL/GenBank/DDBJ databases">
        <title>Phylogenomic reconstructions and comparative analyses of Kickxellomycotina fungi.</title>
        <authorList>
            <person name="Reynolds N.K."/>
            <person name="Stajich J.E."/>
            <person name="Barry K."/>
            <person name="Grigoriev I.V."/>
            <person name="Crous P."/>
            <person name="Smith M.E."/>
        </authorList>
    </citation>
    <scope>NUCLEOTIDE SEQUENCE</scope>
    <source>
        <strain evidence="1">RSA 2271</strain>
    </source>
</reference>
<dbReference type="EMBL" id="JAMZIH010006254">
    <property type="protein sequence ID" value="KAJ1674112.1"/>
    <property type="molecule type" value="Genomic_DNA"/>
</dbReference>
<keyword evidence="2" id="KW-1185">Reference proteome</keyword>
<name>A0ACC1HFU5_9FUNG</name>
<gene>
    <name evidence="1" type="ORF">EV182_003939</name>
</gene>
<dbReference type="Proteomes" id="UP001145114">
    <property type="component" value="Unassembled WGS sequence"/>
</dbReference>
<protein>
    <submittedName>
        <fullName evidence="1">Uncharacterized protein</fullName>
    </submittedName>
</protein>
<comment type="caution">
    <text evidence="1">The sequence shown here is derived from an EMBL/GenBank/DDBJ whole genome shotgun (WGS) entry which is preliminary data.</text>
</comment>
<proteinExistence type="predicted"/>
<evidence type="ECO:0000313" key="2">
    <source>
        <dbReference type="Proteomes" id="UP001145114"/>
    </source>
</evidence>
<accession>A0ACC1HFU5</accession>
<evidence type="ECO:0000313" key="1">
    <source>
        <dbReference type="EMBL" id="KAJ1674112.1"/>
    </source>
</evidence>